<dbReference type="FunFam" id="2.40.30.20:FF:000004">
    <property type="entry name" value="Riboflavin synthase, alpha subunit"/>
    <property type="match status" value="1"/>
</dbReference>
<evidence type="ECO:0000256" key="1">
    <source>
        <dbReference type="ARBA" id="ARBA00000968"/>
    </source>
</evidence>
<dbReference type="PROSITE" id="PS51177">
    <property type="entry name" value="LUMAZINE_BIND"/>
    <property type="match status" value="2"/>
</dbReference>
<accession>A0A2W5L259</accession>
<dbReference type="InterPro" id="IPR023366">
    <property type="entry name" value="ATP_synth_asu-like_sf"/>
</dbReference>
<feature type="domain" description="Lumazine-binding" evidence="11">
    <location>
        <begin position="101"/>
        <end position="202"/>
    </location>
</feature>
<gene>
    <name evidence="12" type="ORF">DI569_04720</name>
</gene>
<feature type="repeat" description="Lumazine-binding" evidence="10">
    <location>
        <begin position="1"/>
        <end position="100"/>
    </location>
</feature>
<dbReference type="NCBIfam" id="NF006767">
    <property type="entry name" value="PRK09289.1"/>
    <property type="match status" value="1"/>
</dbReference>
<dbReference type="PIRSF" id="PIRSF000498">
    <property type="entry name" value="Riboflavin_syn_A"/>
    <property type="match status" value="1"/>
</dbReference>
<dbReference type="InterPro" id="IPR026017">
    <property type="entry name" value="Lumazine-bd_dom"/>
</dbReference>
<keyword evidence="8" id="KW-0677">Repeat</keyword>
<dbReference type="NCBIfam" id="TIGR00187">
    <property type="entry name" value="ribE"/>
    <property type="match status" value="1"/>
</dbReference>
<evidence type="ECO:0000256" key="8">
    <source>
        <dbReference type="ARBA" id="ARBA00022737"/>
    </source>
</evidence>
<comment type="catalytic activity">
    <reaction evidence="1">
        <text>2 6,7-dimethyl-8-(1-D-ribityl)lumazine + H(+) = 5-amino-6-(D-ribitylamino)uracil + riboflavin</text>
        <dbReference type="Rhea" id="RHEA:20772"/>
        <dbReference type="ChEBI" id="CHEBI:15378"/>
        <dbReference type="ChEBI" id="CHEBI:15934"/>
        <dbReference type="ChEBI" id="CHEBI:57986"/>
        <dbReference type="ChEBI" id="CHEBI:58201"/>
        <dbReference type="EC" id="2.5.1.9"/>
    </reaction>
</comment>
<dbReference type="CDD" id="cd00402">
    <property type="entry name" value="Riboflavin_synthase_like"/>
    <property type="match status" value="1"/>
</dbReference>
<evidence type="ECO:0000256" key="5">
    <source>
        <dbReference type="ARBA" id="ARBA00013950"/>
    </source>
</evidence>
<comment type="function">
    <text evidence="2">Catalyzes the dismutation of two molecules of 6,7-dimethyl-8-ribityllumazine, resulting in the formation of riboflavin and 5-amino-6-(D-ribitylamino)uracil.</text>
</comment>
<name>A0A2W5L259_SPHMC</name>
<reference evidence="12 13" key="1">
    <citation type="submission" date="2017-08" db="EMBL/GenBank/DDBJ databases">
        <title>Infants hospitalized years apart are colonized by the same room-sourced microbial strains.</title>
        <authorList>
            <person name="Brooks B."/>
            <person name="Olm M.R."/>
            <person name="Firek B.A."/>
            <person name="Baker R."/>
            <person name="Thomas B.C."/>
            <person name="Morowitz M.J."/>
            <person name="Banfield J.F."/>
        </authorList>
    </citation>
    <scope>NUCLEOTIDE SEQUENCE [LARGE SCALE GENOMIC DNA]</scope>
    <source>
        <strain evidence="12">S2_005_003_R2_47</strain>
    </source>
</reference>
<feature type="repeat" description="Lumazine-binding" evidence="10">
    <location>
        <begin position="101"/>
        <end position="202"/>
    </location>
</feature>
<evidence type="ECO:0000256" key="4">
    <source>
        <dbReference type="ARBA" id="ARBA00012827"/>
    </source>
</evidence>
<feature type="domain" description="Lumazine-binding" evidence="11">
    <location>
        <begin position="1"/>
        <end position="100"/>
    </location>
</feature>
<proteinExistence type="predicted"/>
<evidence type="ECO:0000256" key="9">
    <source>
        <dbReference type="NCBIfam" id="TIGR00187"/>
    </source>
</evidence>
<dbReference type="AlphaFoldDB" id="A0A2W5L259"/>
<evidence type="ECO:0000313" key="13">
    <source>
        <dbReference type="Proteomes" id="UP000248597"/>
    </source>
</evidence>
<evidence type="ECO:0000256" key="2">
    <source>
        <dbReference type="ARBA" id="ARBA00002803"/>
    </source>
</evidence>
<organism evidence="12 13">
    <name type="scientific">Sphingopyxis macrogoltabida</name>
    <name type="common">Sphingomonas macrogoltabidus</name>
    <dbReference type="NCBI Taxonomy" id="33050"/>
    <lineage>
        <taxon>Bacteria</taxon>
        <taxon>Pseudomonadati</taxon>
        <taxon>Pseudomonadota</taxon>
        <taxon>Alphaproteobacteria</taxon>
        <taxon>Sphingomonadales</taxon>
        <taxon>Sphingomonadaceae</taxon>
        <taxon>Sphingopyxis</taxon>
    </lineage>
</organism>
<evidence type="ECO:0000256" key="3">
    <source>
        <dbReference type="ARBA" id="ARBA00004887"/>
    </source>
</evidence>
<dbReference type="PANTHER" id="PTHR21098">
    <property type="entry name" value="RIBOFLAVIN SYNTHASE ALPHA CHAIN"/>
    <property type="match status" value="1"/>
</dbReference>
<dbReference type="GO" id="GO:0004746">
    <property type="term" value="F:riboflavin synthase activity"/>
    <property type="evidence" value="ECO:0007669"/>
    <property type="project" value="UniProtKB-UniRule"/>
</dbReference>
<dbReference type="Pfam" id="PF00677">
    <property type="entry name" value="Lum_binding"/>
    <property type="match status" value="2"/>
</dbReference>
<comment type="caution">
    <text evidence="12">The sequence shown here is derived from an EMBL/GenBank/DDBJ whole genome shotgun (WGS) entry which is preliminary data.</text>
</comment>
<dbReference type="Gene3D" id="2.40.30.20">
    <property type="match status" value="2"/>
</dbReference>
<keyword evidence="6" id="KW-0686">Riboflavin biosynthesis</keyword>
<evidence type="ECO:0000313" key="12">
    <source>
        <dbReference type="EMBL" id="PZQ23402.1"/>
    </source>
</evidence>
<dbReference type="EC" id="2.5.1.9" evidence="4 9"/>
<dbReference type="EMBL" id="QFPJ01000007">
    <property type="protein sequence ID" value="PZQ23402.1"/>
    <property type="molecule type" value="Genomic_DNA"/>
</dbReference>
<protein>
    <recommendedName>
        <fullName evidence="5 9">Riboflavin synthase</fullName>
        <ecNumber evidence="4 9">2.5.1.9</ecNumber>
    </recommendedName>
</protein>
<dbReference type="Proteomes" id="UP000248597">
    <property type="component" value="Unassembled WGS sequence"/>
</dbReference>
<evidence type="ECO:0000256" key="6">
    <source>
        <dbReference type="ARBA" id="ARBA00022619"/>
    </source>
</evidence>
<dbReference type="InterPro" id="IPR001783">
    <property type="entry name" value="Lumazine-bd"/>
</dbReference>
<evidence type="ECO:0000259" key="11">
    <source>
        <dbReference type="PROSITE" id="PS51177"/>
    </source>
</evidence>
<sequence>MFTGIITDIGTIRRREDRGDTRLVIGTAYDAAGIDLGASIACSGACLTVVDKGRDGDGGDWFAIDASAETLARTAPGMWDAGRRLNLERALKVGDELGGHIVTGHVDAVGRIVGIEPVGDSVKVTVEAPASLAPHIAPKGSITLDGVSLTVNEVVDQPDGSAHFTLNIIPHTQEMTTLDEAAAGRPVNLEIDILDRYLARMQQVRG</sequence>
<comment type="pathway">
    <text evidence="3">Cofactor biosynthesis; riboflavin biosynthesis; riboflavin from 2-hydroxy-3-oxobutyl phosphate and 5-amino-6-(D-ribitylamino)uracil: step 2/2.</text>
</comment>
<dbReference type="SUPFAM" id="SSF63380">
    <property type="entry name" value="Riboflavin synthase domain-like"/>
    <property type="match status" value="2"/>
</dbReference>
<evidence type="ECO:0000256" key="10">
    <source>
        <dbReference type="PROSITE-ProRule" id="PRU00524"/>
    </source>
</evidence>
<evidence type="ECO:0000256" key="7">
    <source>
        <dbReference type="ARBA" id="ARBA00022679"/>
    </source>
</evidence>
<keyword evidence="7" id="KW-0808">Transferase</keyword>
<dbReference type="PANTHER" id="PTHR21098:SF12">
    <property type="entry name" value="RIBOFLAVIN SYNTHASE"/>
    <property type="match status" value="1"/>
</dbReference>
<dbReference type="InterPro" id="IPR017938">
    <property type="entry name" value="Riboflavin_synthase-like_b-brl"/>
</dbReference>
<dbReference type="GO" id="GO:0009231">
    <property type="term" value="P:riboflavin biosynthetic process"/>
    <property type="evidence" value="ECO:0007669"/>
    <property type="project" value="UniProtKB-KW"/>
</dbReference>